<organism>
    <name type="scientific">Ixodes scapularis</name>
    <name type="common">Black-legged tick</name>
    <name type="synonym">Deer tick</name>
    <dbReference type="NCBI Taxonomy" id="6945"/>
    <lineage>
        <taxon>Eukaryota</taxon>
        <taxon>Metazoa</taxon>
        <taxon>Ecdysozoa</taxon>
        <taxon>Arthropoda</taxon>
        <taxon>Chelicerata</taxon>
        <taxon>Arachnida</taxon>
        <taxon>Acari</taxon>
        <taxon>Parasitiformes</taxon>
        <taxon>Ixodida</taxon>
        <taxon>Ixodoidea</taxon>
        <taxon>Ixodidae</taxon>
        <taxon>Ixodinae</taxon>
        <taxon>Ixodes</taxon>
    </lineage>
</organism>
<sequence length="84" mass="9037">MLYAAAPVSRREVAMQAGLRKAIAVPLGVARSVTELWDTAKELASIINIGARADLQVMEEIEACRQAAITGCAQVLDILEKRIS</sequence>
<dbReference type="EMBL" id="DS959995">
    <property type="protein sequence ID" value="EEC19360.1"/>
    <property type="molecule type" value="Genomic_DNA"/>
</dbReference>
<dbReference type="VEuPathDB" id="VectorBase:ISCW015018"/>
<accession>B7QKI8</accession>
<evidence type="ECO:0007829" key="5">
    <source>
        <dbReference type="PeptideAtlas" id="B7QKI8"/>
    </source>
</evidence>
<keyword evidence="4" id="KW-1185">Reference proteome</keyword>
<dbReference type="VEuPathDB" id="VectorBase:ISCI015018"/>
<dbReference type="GO" id="GO:0003824">
    <property type="term" value="F:catalytic activity"/>
    <property type="evidence" value="ECO:0007669"/>
    <property type="project" value="InterPro"/>
</dbReference>
<proteinExistence type="evidence at protein level"/>
<protein>
    <recommendedName>
        <fullName evidence="1">Cyclodeaminase/cyclohydrolase domain-containing protein</fullName>
    </recommendedName>
</protein>
<evidence type="ECO:0000313" key="4">
    <source>
        <dbReference type="Proteomes" id="UP000001555"/>
    </source>
</evidence>
<dbReference type="Pfam" id="PF04961">
    <property type="entry name" value="FTCD_C"/>
    <property type="match status" value="1"/>
</dbReference>
<dbReference type="VEuPathDB" id="VectorBase:ISCP_005463"/>
<dbReference type="EMBL" id="ABJB011000610">
    <property type="status" value="NOT_ANNOTATED_CDS"/>
    <property type="molecule type" value="Genomic_DNA"/>
</dbReference>
<dbReference type="AlphaFoldDB" id="B7QKI8"/>
<gene>
    <name evidence="2" type="ORF">IscW_ISCW015018</name>
</gene>
<evidence type="ECO:0000313" key="2">
    <source>
        <dbReference type="EMBL" id="EEC19360.1"/>
    </source>
</evidence>
<reference evidence="2 4" key="1">
    <citation type="submission" date="2008-03" db="EMBL/GenBank/DDBJ databases">
        <title>Annotation of Ixodes scapularis.</title>
        <authorList>
            <consortium name="Ixodes scapularis Genome Project Consortium"/>
            <person name="Caler E."/>
            <person name="Hannick L.I."/>
            <person name="Bidwell S."/>
            <person name="Joardar V."/>
            <person name="Thiagarajan M."/>
            <person name="Amedeo P."/>
            <person name="Galinsky K.J."/>
            <person name="Schobel S."/>
            <person name="Inman J."/>
            <person name="Hostetler J."/>
            <person name="Miller J."/>
            <person name="Hammond M."/>
            <person name="Megy K."/>
            <person name="Lawson D."/>
            <person name="Kodira C."/>
            <person name="Sutton G."/>
            <person name="Meyer J."/>
            <person name="Hill C.A."/>
            <person name="Birren B."/>
            <person name="Nene V."/>
            <person name="Collins F."/>
            <person name="Alarcon-Chaidez F."/>
            <person name="Wikel S."/>
            <person name="Strausberg R."/>
        </authorList>
    </citation>
    <scope>NUCLEOTIDE SEQUENCE [LARGE SCALE GENOMIC DNA]</scope>
    <source>
        <strain evidence="4">Wikel</strain>
        <strain evidence="2">Wikel colony</strain>
    </source>
</reference>
<feature type="domain" description="Cyclodeaminase/cyclohydrolase" evidence="1">
    <location>
        <begin position="10"/>
        <end position="71"/>
    </location>
</feature>
<keyword evidence="5" id="KW-1267">Proteomics identification</keyword>
<dbReference type="EnsemblMetazoa" id="ISCW015018-RA">
    <property type="protein sequence ID" value="ISCW015018-PA"/>
    <property type="gene ID" value="ISCW015018"/>
</dbReference>
<dbReference type="InParanoid" id="B7QKI8"/>
<reference evidence="3" key="2">
    <citation type="submission" date="2020-05" db="UniProtKB">
        <authorList>
            <consortium name="EnsemblMetazoa"/>
        </authorList>
    </citation>
    <scope>IDENTIFICATION</scope>
    <source>
        <strain evidence="3">wikel</strain>
    </source>
</reference>
<name>B7QKI8_IXOSC</name>
<dbReference type="HOGENOM" id="CLU_2529993_0_0_1"/>
<dbReference type="SUPFAM" id="SSF101262">
    <property type="entry name" value="Methenyltetrahydrofolate cyclohydrolase-like"/>
    <property type="match status" value="1"/>
</dbReference>
<dbReference type="Gene3D" id="1.20.120.680">
    <property type="entry name" value="Formiminotetrahydrofolate cyclodeaminase monomer, up-and-down helical bundle"/>
    <property type="match status" value="1"/>
</dbReference>
<evidence type="ECO:0000259" key="1">
    <source>
        <dbReference type="Pfam" id="PF04961"/>
    </source>
</evidence>
<dbReference type="OrthoDB" id="48036at2759"/>
<dbReference type="EMBL" id="ABJB010711791">
    <property type="status" value="NOT_ANNOTATED_CDS"/>
    <property type="molecule type" value="Genomic_DNA"/>
</dbReference>
<dbReference type="PaxDb" id="6945-B7QKI8"/>
<dbReference type="InterPro" id="IPR007044">
    <property type="entry name" value="Cyclodeamin/CycHdrlase"/>
</dbReference>
<dbReference type="InterPro" id="IPR036178">
    <property type="entry name" value="Formintransfe-cycloase-like_sf"/>
</dbReference>
<evidence type="ECO:0000313" key="3">
    <source>
        <dbReference type="EnsemblMetazoa" id="ISCW015018-PA"/>
    </source>
</evidence>
<dbReference type="Proteomes" id="UP000001555">
    <property type="component" value="Unassembled WGS sequence"/>
</dbReference>